<feature type="transmembrane region" description="Helical" evidence="9">
    <location>
        <begin position="196"/>
        <end position="215"/>
    </location>
</feature>
<keyword evidence="3 8" id="KW-0812">Transmembrane</keyword>
<feature type="domain" description="Potassium channel" evidence="10">
    <location>
        <begin position="162"/>
        <end position="211"/>
    </location>
</feature>
<evidence type="ECO:0000256" key="8">
    <source>
        <dbReference type="RuleBase" id="RU003857"/>
    </source>
</evidence>
<dbReference type="WBParaSite" id="ACRNAN_scaffold3341.g7099.t1">
    <property type="protein sequence ID" value="ACRNAN_scaffold3341.g7099.t1"/>
    <property type="gene ID" value="ACRNAN_scaffold3341.g7099"/>
</dbReference>
<keyword evidence="5 8" id="KW-0406">Ion transport</keyword>
<dbReference type="PRINTS" id="PR01333">
    <property type="entry name" value="2POREKCHANEL"/>
</dbReference>
<keyword evidence="7 8" id="KW-0407">Ion channel</keyword>
<dbReference type="AlphaFoldDB" id="A0A914DPV6"/>
<comment type="subcellular location">
    <subcellularLocation>
        <location evidence="1">Membrane</location>
        <topology evidence="1">Multi-pass membrane protein</topology>
    </subcellularLocation>
</comment>
<evidence type="ECO:0000256" key="2">
    <source>
        <dbReference type="ARBA" id="ARBA00022448"/>
    </source>
</evidence>
<dbReference type="Gene3D" id="1.10.287.70">
    <property type="match status" value="1"/>
</dbReference>
<keyword evidence="11" id="KW-1185">Reference proteome</keyword>
<feature type="transmembrane region" description="Helical" evidence="9">
    <location>
        <begin position="295"/>
        <end position="317"/>
    </location>
</feature>
<dbReference type="Proteomes" id="UP000887540">
    <property type="component" value="Unplaced"/>
</dbReference>
<reference evidence="12" key="1">
    <citation type="submission" date="2022-11" db="UniProtKB">
        <authorList>
            <consortium name="WormBaseParasite"/>
        </authorList>
    </citation>
    <scope>IDENTIFICATION</scope>
</reference>
<dbReference type="InterPro" id="IPR013099">
    <property type="entry name" value="K_chnl_dom"/>
</dbReference>
<evidence type="ECO:0000256" key="1">
    <source>
        <dbReference type="ARBA" id="ARBA00004141"/>
    </source>
</evidence>
<evidence type="ECO:0000256" key="4">
    <source>
        <dbReference type="ARBA" id="ARBA00022989"/>
    </source>
</evidence>
<evidence type="ECO:0000256" key="3">
    <source>
        <dbReference type="ARBA" id="ARBA00022692"/>
    </source>
</evidence>
<feature type="transmembrane region" description="Helical" evidence="9">
    <location>
        <begin position="243"/>
        <end position="264"/>
    </location>
</feature>
<evidence type="ECO:0000256" key="5">
    <source>
        <dbReference type="ARBA" id="ARBA00023065"/>
    </source>
</evidence>
<protein>
    <submittedName>
        <fullName evidence="12">Potassium channel domain-containing protein</fullName>
    </submittedName>
</protein>
<feature type="domain" description="Potassium channel" evidence="10">
    <location>
        <begin position="247"/>
        <end position="321"/>
    </location>
</feature>
<dbReference type="InterPro" id="IPR003280">
    <property type="entry name" value="2pore_dom_K_chnl"/>
</dbReference>
<keyword evidence="2 8" id="KW-0813">Transport</keyword>
<evidence type="ECO:0000313" key="12">
    <source>
        <dbReference type="WBParaSite" id="ACRNAN_scaffold3341.g7099.t1"/>
    </source>
</evidence>
<keyword evidence="4 9" id="KW-1133">Transmembrane helix</keyword>
<evidence type="ECO:0000256" key="6">
    <source>
        <dbReference type="ARBA" id="ARBA00023136"/>
    </source>
</evidence>
<proteinExistence type="inferred from homology"/>
<name>A0A914DPV6_9BILA</name>
<evidence type="ECO:0000256" key="7">
    <source>
        <dbReference type="ARBA" id="ARBA00023303"/>
    </source>
</evidence>
<evidence type="ECO:0000256" key="9">
    <source>
        <dbReference type="SAM" id="Phobius"/>
    </source>
</evidence>
<comment type="similarity">
    <text evidence="8">Belongs to the two pore domain potassium channel (TC 1.A.1.8) family.</text>
</comment>
<accession>A0A914DPV6</accession>
<organism evidence="11 12">
    <name type="scientific">Acrobeloides nanus</name>
    <dbReference type="NCBI Taxonomy" id="290746"/>
    <lineage>
        <taxon>Eukaryota</taxon>
        <taxon>Metazoa</taxon>
        <taxon>Ecdysozoa</taxon>
        <taxon>Nematoda</taxon>
        <taxon>Chromadorea</taxon>
        <taxon>Rhabditida</taxon>
        <taxon>Tylenchina</taxon>
        <taxon>Cephalobomorpha</taxon>
        <taxon>Cephaloboidea</taxon>
        <taxon>Cephalobidae</taxon>
        <taxon>Acrobeloides</taxon>
    </lineage>
</organism>
<dbReference type="GO" id="GO:0030322">
    <property type="term" value="P:stabilization of membrane potential"/>
    <property type="evidence" value="ECO:0007669"/>
    <property type="project" value="TreeGrafter"/>
</dbReference>
<dbReference type="PANTHER" id="PTHR11003">
    <property type="entry name" value="POTASSIUM CHANNEL, SUBFAMILY K"/>
    <property type="match status" value="1"/>
</dbReference>
<dbReference type="GO" id="GO:0022841">
    <property type="term" value="F:potassium ion leak channel activity"/>
    <property type="evidence" value="ECO:0007669"/>
    <property type="project" value="TreeGrafter"/>
</dbReference>
<dbReference type="PANTHER" id="PTHR11003:SF61">
    <property type="entry name" value="POTASSIUM CHANNEL DOMAIN-CONTAINING PROTEIN"/>
    <property type="match status" value="1"/>
</dbReference>
<feature type="transmembrane region" description="Helical" evidence="9">
    <location>
        <begin position="84"/>
        <end position="102"/>
    </location>
</feature>
<keyword evidence="6 9" id="KW-0472">Membrane</keyword>
<dbReference type="GO" id="GO:0005886">
    <property type="term" value="C:plasma membrane"/>
    <property type="evidence" value="ECO:0007669"/>
    <property type="project" value="TreeGrafter"/>
</dbReference>
<dbReference type="Pfam" id="PF07885">
    <property type="entry name" value="Ion_trans_2"/>
    <property type="match status" value="2"/>
</dbReference>
<dbReference type="GO" id="GO:0015271">
    <property type="term" value="F:outward rectifier potassium channel activity"/>
    <property type="evidence" value="ECO:0007669"/>
    <property type="project" value="TreeGrafter"/>
</dbReference>
<feature type="transmembrane region" description="Helical" evidence="9">
    <location>
        <begin position="271"/>
        <end position="289"/>
    </location>
</feature>
<evidence type="ECO:0000313" key="11">
    <source>
        <dbReference type="Proteomes" id="UP000887540"/>
    </source>
</evidence>
<evidence type="ECO:0000259" key="10">
    <source>
        <dbReference type="Pfam" id="PF07885"/>
    </source>
</evidence>
<dbReference type="SUPFAM" id="SSF81324">
    <property type="entry name" value="Voltage-gated potassium channels"/>
    <property type="match status" value="2"/>
</dbReference>
<sequence length="359" mass="40496">MAADNIAIKIDDDDDPTNTAVYNGTIEHVDIRLLRAESSERLMSQPSFDNKSLKESIHSSLKQSLEIFSKLLKLFQSFFDYTKLAWIVVIFSLIGAYMFMWLEVPIDLASKKEAYEYHLVARDVLLHNIKLIHTENPEDQDHRWKEAILQFESSIGIALPSLETDWTFEMAMLYAGTIYTTIGYGNISCKTTGGRLASIIYGIIGIPLLLTLPSLPASDYNESNMSPRSRAEEDEDVKRDPPMAAALIVTFGWIFLTSACFSVWEDWDYFTSVYFCFISLLTIGFGDISPANPQYSMLTFVVVIVGLALVTVCINVAQEKIAQLYMRMLEKMLELASVAESEDLLIPRAMPVLCEAQKI</sequence>